<dbReference type="InterPro" id="IPR007891">
    <property type="entry name" value="CHASE3"/>
</dbReference>
<gene>
    <name evidence="6" type="ORF">CHT98_31905</name>
</gene>
<dbReference type="InterPro" id="IPR050469">
    <property type="entry name" value="Diguanylate_Cyclase"/>
</dbReference>
<dbReference type="Pfam" id="PF00990">
    <property type="entry name" value="GGDEF"/>
    <property type="match status" value="1"/>
</dbReference>
<dbReference type="CDD" id="cd01949">
    <property type="entry name" value="GGDEF"/>
    <property type="match status" value="1"/>
</dbReference>
<dbReference type="SMART" id="SM00065">
    <property type="entry name" value="GAF"/>
    <property type="match status" value="1"/>
</dbReference>
<evidence type="ECO:0000259" key="4">
    <source>
        <dbReference type="PROSITE" id="PS50885"/>
    </source>
</evidence>
<name>A0A235H4Z7_AZOBR</name>
<dbReference type="Pfam" id="PF05227">
    <property type="entry name" value="CHASE3"/>
    <property type="match status" value="1"/>
</dbReference>
<dbReference type="PROSITE" id="PS50885">
    <property type="entry name" value="HAMP"/>
    <property type="match status" value="1"/>
</dbReference>
<dbReference type="InterPro" id="IPR029787">
    <property type="entry name" value="Nucleotide_cyclase"/>
</dbReference>
<dbReference type="InterPro" id="IPR003660">
    <property type="entry name" value="HAMP_dom"/>
</dbReference>
<feature type="domain" description="GGDEF" evidence="5">
    <location>
        <begin position="458"/>
        <end position="592"/>
    </location>
</feature>
<dbReference type="PANTHER" id="PTHR45138:SF9">
    <property type="entry name" value="DIGUANYLATE CYCLASE DGCM-RELATED"/>
    <property type="match status" value="1"/>
</dbReference>
<proteinExistence type="predicted"/>
<comment type="catalytic activity">
    <reaction evidence="2">
        <text>2 GTP = 3',3'-c-di-GMP + 2 diphosphate</text>
        <dbReference type="Rhea" id="RHEA:24898"/>
        <dbReference type="ChEBI" id="CHEBI:33019"/>
        <dbReference type="ChEBI" id="CHEBI:37565"/>
        <dbReference type="ChEBI" id="CHEBI:58805"/>
        <dbReference type="EC" id="2.7.7.65"/>
    </reaction>
</comment>
<dbReference type="GO" id="GO:0043709">
    <property type="term" value="P:cell adhesion involved in single-species biofilm formation"/>
    <property type="evidence" value="ECO:0007669"/>
    <property type="project" value="TreeGrafter"/>
</dbReference>
<dbReference type="SMART" id="SM00304">
    <property type="entry name" value="HAMP"/>
    <property type="match status" value="1"/>
</dbReference>
<evidence type="ECO:0000313" key="7">
    <source>
        <dbReference type="Proteomes" id="UP000215367"/>
    </source>
</evidence>
<dbReference type="AlphaFoldDB" id="A0A235H4Z7"/>
<organism evidence="6 7">
    <name type="scientific">Azospirillum brasilense</name>
    <dbReference type="NCBI Taxonomy" id="192"/>
    <lineage>
        <taxon>Bacteria</taxon>
        <taxon>Pseudomonadati</taxon>
        <taxon>Pseudomonadota</taxon>
        <taxon>Alphaproteobacteria</taxon>
        <taxon>Rhodospirillales</taxon>
        <taxon>Azospirillaceae</taxon>
        <taxon>Azospirillum</taxon>
    </lineage>
</organism>
<dbReference type="RefSeq" id="WP_094307364.1">
    <property type="nucleotide sequence ID" value="NZ_NOWT01000062.1"/>
</dbReference>
<evidence type="ECO:0000256" key="3">
    <source>
        <dbReference type="SAM" id="SignalP"/>
    </source>
</evidence>
<dbReference type="EMBL" id="NOWT01000062">
    <property type="protein sequence ID" value="OYD80295.1"/>
    <property type="molecule type" value="Genomic_DNA"/>
</dbReference>
<dbReference type="NCBIfam" id="TIGR00254">
    <property type="entry name" value="GGDEF"/>
    <property type="match status" value="1"/>
</dbReference>
<feature type="domain" description="HAMP" evidence="4">
    <location>
        <begin position="203"/>
        <end position="255"/>
    </location>
</feature>
<dbReference type="Proteomes" id="UP000215367">
    <property type="component" value="Unassembled WGS sequence"/>
</dbReference>
<dbReference type="InterPro" id="IPR043128">
    <property type="entry name" value="Rev_trsase/Diguanyl_cyclase"/>
</dbReference>
<dbReference type="Pfam" id="PF13185">
    <property type="entry name" value="GAF_2"/>
    <property type="match status" value="1"/>
</dbReference>
<evidence type="ECO:0000259" key="5">
    <source>
        <dbReference type="PROSITE" id="PS50887"/>
    </source>
</evidence>
<feature type="chain" id="PRO_5012263337" description="diguanylate cyclase" evidence="3">
    <location>
        <begin position="33"/>
        <end position="597"/>
    </location>
</feature>
<dbReference type="CDD" id="cd19410">
    <property type="entry name" value="HK9-like_sensor"/>
    <property type="match status" value="1"/>
</dbReference>
<dbReference type="InterPro" id="IPR003018">
    <property type="entry name" value="GAF"/>
</dbReference>
<feature type="signal peptide" evidence="3">
    <location>
        <begin position="1"/>
        <end position="32"/>
    </location>
</feature>
<dbReference type="CDD" id="cd06225">
    <property type="entry name" value="HAMP"/>
    <property type="match status" value="1"/>
</dbReference>
<dbReference type="InterPro" id="IPR029016">
    <property type="entry name" value="GAF-like_dom_sf"/>
</dbReference>
<dbReference type="SMART" id="SM00267">
    <property type="entry name" value="GGDEF"/>
    <property type="match status" value="1"/>
</dbReference>
<dbReference type="GO" id="GO:0052621">
    <property type="term" value="F:diguanylate cyclase activity"/>
    <property type="evidence" value="ECO:0007669"/>
    <property type="project" value="UniProtKB-EC"/>
</dbReference>
<dbReference type="PANTHER" id="PTHR45138">
    <property type="entry name" value="REGULATORY COMPONENTS OF SENSORY TRANSDUCTION SYSTEM"/>
    <property type="match status" value="1"/>
</dbReference>
<protein>
    <recommendedName>
        <fullName evidence="1">diguanylate cyclase</fullName>
        <ecNumber evidence="1">2.7.7.65</ecNumber>
    </recommendedName>
</protein>
<sequence>MSLRHRILLLWSVAVAALLVLCSVLFTNLNHAQEDAAWVERTKDIVLAVSEVQSSLRNAETGQRGYLLTERATYLGSYEQAIAAAWDALDRADGLFQNPSQKVRSAALRELIRQKLFELNGTIQLAKKGDFAGARRIVFEDRGKVLMDQINHLVGEINAVQAELLTFSRNAAVAQNERVRHIVLFGGPLIGIGLMLLGLTTTRRIGRPLQTLLEGTHQLSKGNFEHRLPVERNDELGTLAKAFNTMAESQATSLRARERADQALQKSNAELHRHDEVLDLLRQLAQRLQSATNEREFGMAMQQFAPRIFPGRSGALYAHNNSRNLLVRLAQWGDTASSTEVEPEACWALRRGQPHIVTDEPDVRCDHVATHAEPYACLPLTAGGDMVGLLHLMGRLSEVDHEVASALVENVALALVNHRLRASLREQSIRDPLTGLFNRRYMEEALALEFARADRTGEPVGIIMADIDHFKRFNDTFGHDAGDALLRAVGQLFLKQFRHGDIACRYGGEELTVILPSIGLADLEARAELVLQAVRDLSIVHKGQALGRITISLGLAIRLDHVATPSVMLSTADAALLRAKQTGRDRFETAPALVAML</sequence>
<evidence type="ECO:0000256" key="2">
    <source>
        <dbReference type="ARBA" id="ARBA00034247"/>
    </source>
</evidence>
<dbReference type="PROSITE" id="PS50887">
    <property type="entry name" value="GGDEF"/>
    <property type="match status" value="1"/>
</dbReference>
<dbReference type="Gene3D" id="3.30.450.40">
    <property type="match status" value="1"/>
</dbReference>
<geneLocation type="plasmid" evidence="6">
    <name>unnamed</name>
</geneLocation>
<evidence type="ECO:0000313" key="6">
    <source>
        <dbReference type="EMBL" id="OYD80295.1"/>
    </source>
</evidence>
<dbReference type="InterPro" id="IPR000160">
    <property type="entry name" value="GGDEF_dom"/>
</dbReference>
<dbReference type="SUPFAM" id="SSF55073">
    <property type="entry name" value="Nucleotide cyclase"/>
    <property type="match status" value="1"/>
</dbReference>
<dbReference type="FunFam" id="3.30.70.270:FF:000001">
    <property type="entry name" value="Diguanylate cyclase domain protein"/>
    <property type="match status" value="1"/>
</dbReference>
<keyword evidence="3" id="KW-0732">Signal</keyword>
<dbReference type="GO" id="GO:1902201">
    <property type="term" value="P:negative regulation of bacterial-type flagellum-dependent cell motility"/>
    <property type="evidence" value="ECO:0007669"/>
    <property type="project" value="TreeGrafter"/>
</dbReference>
<dbReference type="Gene3D" id="3.30.70.270">
    <property type="match status" value="1"/>
</dbReference>
<dbReference type="GO" id="GO:0007165">
    <property type="term" value="P:signal transduction"/>
    <property type="evidence" value="ECO:0007669"/>
    <property type="project" value="InterPro"/>
</dbReference>
<comment type="caution">
    <text evidence="6">The sequence shown here is derived from an EMBL/GenBank/DDBJ whole genome shotgun (WGS) entry which is preliminary data.</text>
</comment>
<dbReference type="SUPFAM" id="SSF158472">
    <property type="entry name" value="HAMP domain-like"/>
    <property type="match status" value="1"/>
</dbReference>
<dbReference type="EC" id="2.7.7.65" evidence="1"/>
<keyword evidence="6" id="KW-0614">Plasmid</keyword>
<dbReference type="SUPFAM" id="SSF55781">
    <property type="entry name" value="GAF domain-like"/>
    <property type="match status" value="1"/>
</dbReference>
<dbReference type="Gene3D" id="6.10.340.10">
    <property type="match status" value="1"/>
</dbReference>
<dbReference type="GO" id="GO:0005886">
    <property type="term" value="C:plasma membrane"/>
    <property type="evidence" value="ECO:0007669"/>
    <property type="project" value="TreeGrafter"/>
</dbReference>
<accession>A0A235H4Z7</accession>
<evidence type="ECO:0000256" key="1">
    <source>
        <dbReference type="ARBA" id="ARBA00012528"/>
    </source>
</evidence>
<reference evidence="6 7" key="1">
    <citation type="submission" date="2017-07" db="EMBL/GenBank/DDBJ databases">
        <title>Whole genome sequence of Azospirillum brasilense 2A1, a potential biofertilizer strain.</title>
        <authorList>
            <person name="Fontana C.A."/>
            <person name="Toffoli L.M."/>
            <person name="Salazar S.M."/>
            <person name="Puglisi E."/>
            <person name="Pedraza R."/>
            <person name="Bassi D."/>
            <person name="Cocconcelli P.S."/>
        </authorList>
    </citation>
    <scope>NUCLEOTIDE SEQUENCE [LARGE SCALE GENOMIC DNA]</scope>
    <source>
        <strain evidence="6 7">2A1</strain>
        <plasmid evidence="6">unnamed</plasmid>
    </source>
</reference>
<dbReference type="Pfam" id="PF00672">
    <property type="entry name" value="HAMP"/>
    <property type="match status" value="1"/>
</dbReference>